<dbReference type="GO" id="GO:0005525">
    <property type="term" value="F:GTP binding"/>
    <property type="evidence" value="ECO:0007669"/>
    <property type="project" value="InterPro"/>
</dbReference>
<dbReference type="CDD" id="cd00154">
    <property type="entry name" value="Rab"/>
    <property type="match status" value="1"/>
</dbReference>
<dbReference type="SUPFAM" id="SSF52540">
    <property type="entry name" value="P-loop containing nucleoside triphosphate hydrolases"/>
    <property type="match status" value="1"/>
</dbReference>
<gene>
    <name evidence="3" type="ORF">L798_00739</name>
</gene>
<dbReference type="InParanoid" id="A0A067QWU5"/>
<dbReference type="OrthoDB" id="63533at2759"/>
<dbReference type="SMART" id="SM00174">
    <property type="entry name" value="RHO"/>
    <property type="match status" value="1"/>
</dbReference>
<accession>A0A067QWU5</accession>
<dbReference type="InterPro" id="IPR001806">
    <property type="entry name" value="Small_GTPase"/>
</dbReference>
<dbReference type="OMA" id="KWVNEVE"/>
<proteinExistence type="inferred from homology"/>
<protein>
    <submittedName>
        <fullName evidence="3">Ras-related protein RabJ</fullName>
    </submittedName>
</protein>
<dbReference type="GO" id="GO:0003924">
    <property type="term" value="F:GTPase activity"/>
    <property type="evidence" value="ECO:0007669"/>
    <property type="project" value="InterPro"/>
</dbReference>
<dbReference type="PROSITE" id="PS51417">
    <property type="entry name" value="ARF"/>
    <property type="match status" value="1"/>
</dbReference>
<dbReference type="PROSITE" id="PS51421">
    <property type="entry name" value="RAS"/>
    <property type="match status" value="1"/>
</dbReference>
<dbReference type="PROSITE" id="PS51420">
    <property type="entry name" value="RHO"/>
    <property type="match status" value="1"/>
</dbReference>
<sequence length="226" mass="25073">MRTIEGKIVVLGAQGVGKTSLVVRYVGKMFSRHMSPTIGASFFTCKLNVEDMRVKLQVWDTAGQERFRSMAPMYYRNANAALIVFDITQYYTFEAMKVWVKELQRNVVECLVLSVVGNKTDLESQRQVPTEEAVQYAASIGGSYFESSALHDEGIEDVFLSTAIRLIRLSRDSVCPGLRIYDSSDPASPISNVGKGSLSEGSVQNQYSLQGTSVVHAEAERTRMCC</sequence>
<dbReference type="EMBL" id="KK853272">
    <property type="protein sequence ID" value="KDR09132.1"/>
    <property type="molecule type" value="Genomic_DNA"/>
</dbReference>
<keyword evidence="4" id="KW-1185">Reference proteome</keyword>
<dbReference type="InterPro" id="IPR027417">
    <property type="entry name" value="P-loop_NTPase"/>
</dbReference>
<dbReference type="Gene3D" id="3.40.50.300">
    <property type="entry name" value="P-loop containing nucleotide triphosphate hydrolases"/>
    <property type="match status" value="1"/>
</dbReference>
<keyword evidence="2" id="KW-0547">Nucleotide-binding</keyword>
<dbReference type="Pfam" id="PF00071">
    <property type="entry name" value="Ras"/>
    <property type="match status" value="1"/>
</dbReference>
<dbReference type="STRING" id="136037.A0A067QWU5"/>
<dbReference type="AlphaFoldDB" id="A0A067QWU5"/>
<dbReference type="NCBIfam" id="TIGR00231">
    <property type="entry name" value="small_GTP"/>
    <property type="match status" value="1"/>
</dbReference>
<evidence type="ECO:0000256" key="2">
    <source>
        <dbReference type="ARBA" id="ARBA00022741"/>
    </source>
</evidence>
<dbReference type="SMART" id="SM00173">
    <property type="entry name" value="RAS"/>
    <property type="match status" value="1"/>
</dbReference>
<dbReference type="PANTHER" id="PTHR47978">
    <property type="match status" value="1"/>
</dbReference>
<dbReference type="PRINTS" id="PR00449">
    <property type="entry name" value="RASTRNSFRMNG"/>
</dbReference>
<dbReference type="FunCoup" id="A0A067QWU5">
    <property type="interactions" value="81"/>
</dbReference>
<dbReference type="Proteomes" id="UP000027135">
    <property type="component" value="Unassembled WGS sequence"/>
</dbReference>
<dbReference type="InterPro" id="IPR005225">
    <property type="entry name" value="Small_GTP-bd"/>
</dbReference>
<evidence type="ECO:0000313" key="4">
    <source>
        <dbReference type="Proteomes" id="UP000027135"/>
    </source>
</evidence>
<dbReference type="eggNOG" id="KOG0092">
    <property type="taxonomic scope" value="Eukaryota"/>
</dbReference>
<reference evidence="3 4" key="1">
    <citation type="journal article" date="2014" name="Nat. Commun.">
        <title>Molecular traces of alternative social organization in a termite genome.</title>
        <authorList>
            <person name="Terrapon N."/>
            <person name="Li C."/>
            <person name="Robertson H.M."/>
            <person name="Ji L."/>
            <person name="Meng X."/>
            <person name="Booth W."/>
            <person name="Chen Z."/>
            <person name="Childers C.P."/>
            <person name="Glastad K.M."/>
            <person name="Gokhale K."/>
            <person name="Gowin J."/>
            <person name="Gronenberg W."/>
            <person name="Hermansen R.A."/>
            <person name="Hu H."/>
            <person name="Hunt B.G."/>
            <person name="Huylmans A.K."/>
            <person name="Khalil S.M."/>
            <person name="Mitchell R.D."/>
            <person name="Munoz-Torres M.C."/>
            <person name="Mustard J.A."/>
            <person name="Pan H."/>
            <person name="Reese J.T."/>
            <person name="Scharf M.E."/>
            <person name="Sun F."/>
            <person name="Vogel H."/>
            <person name="Xiao J."/>
            <person name="Yang W."/>
            <person name="Yang Z."/>
            <person name="Yang Z."/>
            <person name="Zhou J."/>
            <person name="Zhu J."/>
            <person name="Brent C.S."/>
            <person name="Elsik C.G."/>
            <person name="Goodisman M.A."/>
            <person name="Liberles D.A."/>
            <person name="Roe R.M."/>
            <person name="Vargo E.L."/>
            <person name="Vilcinskas A."/>
            <person name="Wang J."/>
            <person name="Bornberg-Bauer E."/>
            <person name="Korb J."/>
            <person name="Zhang G."/>
            <person name="Liebig J."/>
        </authorList>
    </citation>
    <scope>NUCLEOTIDE SEQUENCE [LARGE SCALE GENOMIC DNA]</scope>
    <source>
        <tissue evidence="3">Whole organism</tissue>
    </source>
</reference>
<organism evidence="3 4">
    <name type="scientific">Zootermopsis nevadensis</name>
    <name type="common">Dampwood termite</name>
    <dbReference type="NCBI Taxonomy" id="136037"/>
    <lineage>
        <taxon>Eukaryota</taxon>
        <taxon>Metazoa</taxon>
        <taxon>Ecdysozoa</taxon>
        <taxon>Arthropoda</taxon>
        <taxon>Hexapoda</taxon>
        <taxon>Insecta</taxon>
        <taxon>Pterygota</taxon>
        <taxon>Neoptera</taxon>
        <taxon>Polyneoptera</taxon>
        <taxon>Dictyoptera</taxon>
        <taxon>Blattodea</taxon>
        <taxon>Blattoidea</taxon>
        <taxon>Termitoidae</taxon>
        <taxon>Termopsidae</taxon>
        <taxon>Zootermopsis</taxon>
    </lineage>
</organism>
<dbReference type="SMART" id="SM00176">
    <property type="entry name" value="RAN"/>
    <property type="match status" value="1"/>
</dbReference>
<comment type="similarity">
    <text evidence="1">Belongs to the small GTPase superfamily. Rab family.</text>
</comment>
<dbReference type="SMART" id="SM00175">
    <property type="entry name" value="RAB"/>
    <property type="match status" value="1"/>
</dbReference>
<dbReference type="PROSITE" id="PS51419">
    <property type="entry name" value="RAB"/>
    <property type="match status" value="1"/>
</dbReference>
<evidence type="ECO:0000313" key="3">
    <source>
        <dbReference type="EMBL" id="KDR09132.1"/>
    </source>
</evidence>
<name>A0A067QWU5_ZOONE</name>
<evidence type="ECO:0000256" key="1">
    <source>
        <dbReference type="ARBA" id="ARBA00006270"/>
    </source>
</evidence>
<dbReference type="FunFam" id="3.40.50.300:FF:000808">
    <property type="entry name" value="Small GTP-binding protein, putative"/>
    <property type="match status" value="1"/>
</dbReference>